<keyword evidence="1" id="KW-1133">Transmembrane helix</keyword>
<keyword evidence="3" id="KW-1185">Reference proteome</keyword>
<evidence type="ECO:0000256" key="1">
    <source>
        <dbReference type="SAM" id="Phobius"/>
    </source>
</evidence>
<evidence type="ECO:0000313" key="3">
    <source>
        <dbReference type="Proteomes" id="UP001166585"/>
    </source>
</evidence>
<comment type="caution">
    <text evidence="2">The sequence shown here is derived from an EMBL/GenBank/DDBJ whole genome shotgun (WGS) entry which is preliminary data.</text>
</comment>
<feature type="transmembrane region" description="Helical" evidence="1">
    <location>
        <begin position="21"/>
        <end position="40"/>
    </location>
</feature>
<dbReference type="EMBL" id="JAHCQH010000020">
    <property type="protein sequence ID" value="MBS9478656.1"/>
    <property type="molecule type" value="Genomic_DNA"/>
</dbReference>
<proteinExistence type="predicted"/>
<protein>
    <recommendedName>
        <fullName evidence="4">Twin-arginine translocation pathway signal</fullName>
    </recommendedName>
</protein>
<sequence>MGTHDREREKCIPSRREALRTIGLGTMAAAVPAGALALAGEPHPDAELIRLGAEFDRLHATWLPLWRRWTEIELATRAMAERLSAGHGEAGWYLYKHYRTASAANGLDASMEAADAVLRQMRDLAEKIHAIPAQGLAGLYVKARVVLHESVPTCEWYGVADNDMDWDVLVFIRFVREMAALAGEARA</sequence>
<dbReference type="InterPro" id="IPR006311">
    <property type="entry name" value="TAT_signal"/>
</dbReference>
<organism evidence="2 3">
    <name type="scientific">Ancylobacter radicis</name>
    <dbReference type="NCBI Taxonomy" id="2836179"/>
    <lineage>
        <taxon>Bacteria</taxon>
        <taxon>Pseudomonadati</taxon>
        <taxon>Pseudomonadota</taxon>
        <taxon>Alphaproteobacteria</taxon>
        <taxon>Hyphomicrobiales</taxon>
        <taxon>Xanthobacteraceae</taxon>
        <taxon>Ancylobacter</taxon>
    </lineage>
</organism>
<dbReference type="Proteomes" id="UP001166585">
    <property type="component" value="Unassembled WGS sequence"/>
</dbReference>
<keyword evidence="1" id="KW-0472">Membrane</keyword>
<evidence type="ECO:0008006" key="4">
    <source>
        <dbReference type="Google" id="ProtNLM"/>
    </source>
</evidence>
<keyword evidence="1" id="KW-0812">Transmembrane</keyword>
<evidence type="ECO:0000313" key="2">
    <source>
        <dbReference type="EMBL" id="MBS9478656.1"/>
    </source>
</evidence>
<gene>
    <name evidence="2" type="ORF">KIP89_16205</name>
</gene>
<dbReference type="PROSITE" id="PS51318">
    <property type="entry name" value="TAT"/>
    <property type="match status" value="1"/>
</dbReference>
<accession>A0ABS5RAI6</accession>
<reference evidence="2" key="1">
    <citation type="submission" date="2021-05" db="EMBL/GenBank/DDBJ databases">
        <authorList>
            <person name="Sun Q."/>
            <person name="Inoue M."/>
        </authorList>
    </citation>
    <scope>NUCLEOTIDE SEQUENCE</scope>
    <source>
        <strain evidence="2">VKM B-3255</strain>
    </source>
</reference>
<dbReference type="RefSeq" id="WP_213756602.1">
    <property type="nucleotide sequence ID" value="NZ_JAHCQH010000020.1"/>
</dbReference>
<name>A0ABS5RAI6_9HYPH</name>